<dbReference type="GO" id="GO:0070679">
    <property type="term" value="F:inositol 1,4,5 trisphosphate binding"/>
    <property type="evidence" value="ECO:0007669"/>
    <property type="project" value="TreeGrafter"/>
</dbReference>
<dbReference type="eggNOG" id="KOG3609">
    <property type="taxonomic scope" value="Eukaryota"/>
</dbReference>
<evidence type="ECO:0000256" key="1">
    <source>
        <dbReference type="ARBA" id="ARBA00004141"/>
    </source>
</evidence>
<keyword evidence="12" id="KW-1185">Reference proteome</keyword>
<feature type="transmembrane region" description="Helical" evidence="9">
    <location>
        <begin position="663"/>
        <end position="682"/>
    </location>
</feature>
<evidence type="ECO:0000256" key="3">
    <source>
        <dbReference type="ARBA" id="ARBA00022692"/>
    </source>
</evidence>
<dbReference type="InterPro" id="IPR021511">
    <property type="entry name" value="DUF3172"/>
</dbReference>
<evidence type="ECO:0000256" key="8">
    <source>
        <dbReference type="SAM" id="MobiDB-lite"/>
    </source>
</evidence>
<dbReference type="STRING" id="3068.D8UFB3"/>
<feature type="transmembrane region" description="Helical" evidence="9">
    <location>
        <begin position="794"/>
        <end position="816"/>
    </location>
</feature>
<dbReference type="PANTHER" id="PTHR10117:SF54">
    <property type="entry name" value="TRANSIENT RECEPTOR POTENTIAL-GAMMA PROTEIN"/>
    <property type="match status" value="1"/>
</dbReference>
<dbReference type="GO" id="GO:0005886">
    <property type="term" value="C:plasma membrane"/>
    <property type="evidence" value="ECO:0007669"/>
    <property type="project" value="TreeGrafter"/>
</dbReference>
<dbReference type="GO" id="GO:0015279">
    <property type="term" value="F:store-operated calcium channel activity"/>
    <property type="evidence" value="ECO:0007669"/>
    <property type="project" value="TreeGrafter"/>
</dbReference>
<evidence type="ECO:0000256" key="9">
    <source>
        <dbReference type="SAM" id="Phobius"/>
    </source>
</evidence>
<evidence type="ECO:0000256" key="6">
    <source>
        <dbReference type="ARBA" id="ARBA00023136"/>
    </source>
</evidence>
<evidence type="ECO:0000256" key="7">
    <source>
        <dbReference type="ARBA" id="ARBA00023303"/>
    </source>
</evidence>
<dbReference type="InterPro" id="IPR036770">
    <property type="entry name" value="Ankyrin_rpt-contain_sf"/>
</dbReference>
<dbReference type="SUPFAM" id="SSF48403">
    <property type="entry name" value="Ankyrin repeat"/>
    <property type="match status" value="1"/>
</dbReference>
<dbReference type="OrthoDB" id="2373987at2759"/>
<dbReference type="Pfam" id="PF00520">
    <property type="entry name" value="Ion_trans"/>
    <property type="match status" value="1"/>
</dbReference>
<feature type="compositionally biased region" description="Pro residues" evidence="8">
    <location>
        <begin position="1068"/>
        <end position="1081"/>
    </location>
</feature>
<keyword evidence="6 9" id="KW-0472">Membrane</keyword>
<keyword evidence="7" id="KW-0407">Ion channel</keyword>
<evidence type="ECO:0000256" key="5">
    <source>
        <dbReference type="ARBA" id="ARBA00023065"/>
    </source>
</evidence>
<dbReference type="InParanoid" id="D8UFB3"/>
<feature type="domain" description="Ion transport" evidence="10">
    <location>
        <begin position="578"/>
        <end position="826"/>
    </location>
</feature>
<comment type="subcellular location">
    <subcellularLocation>
        <location evidence="1">Membrane</location>
        <topology evidence="1">Multi-pass membrane protein</topology>
    </subcellularLocation>
</comment>
<feature type="region of interest" description="Disordered" evidence="8">
    <location>
        <begin position="43"/>
        <end position="65"/>
    </location>
</feature>
<dbReference type="GO" id="GO:0034703">
    <property type="term" value="C:cation channel complex"/>
    <property type="evidence" value="ECO:0007669"/>
    <property type="project" value="TreeGrafter"/>
</dbReference>
<feature type="transmembrane region" description="Helical" evidence="9">
    <location>
        <begin position="718"/>
        <end position="737"/>
    </location>
</feature>
<keyword evidence="5" id="KW-0406">Ion transport</keyword>
<reference evidence="11 12" key="1">
    <citation type="journal article" date="2010" name="Science">
        <title>Genomic analysis of organismal complexity in the multicellular green alga Volvox carteri.</title>
        <authorList>
            <person name="Prochnik S.E."/>
            <person name="Umen J."/>
            <person name="Nedelcu A.M."/>
            <person name="Hallmann A."/>
            <person name="Miller S.M."/>
            <person name="Nishii I."/>
            <person name="Ferris P."/>
            <person name="Kuo A."/>
            <person name="Mitros T."/>
            <person name="Fritz-Laylin L.K."/>
            <person name="Hellsten U."/>
            <person name="Chapman J."/>
            <person name="Simakov O."/>
            <person name="Rensing S.A."/>
            <person name="Terry A."/>
            <person name="Pangilinan J."/>
            <person name="Kapitonov V."/>
            <person name="Jurka J."/>
            <person name="Salamov A."/>
            <person name="Shapiro H."/>
            <person name="Schmutz J."/>
            <person name="Grimwood J."/>
            <person name="Lindquist E."/>
            <person name="Lucas S."/>
            <person name="Grigoriev I.V."/>
            <person name="Schmitt R."/>
            <person name="Kirk D."/>
            <person name="Rokhsar D.S."/>
        </authorList>
    </citation>
    <scope>NUCLEOTIDE SEQUENCE [LARGE SCALE GENOMIC DNA]</scope>
    <source>
        <strain evidence="12">f. Nagariensis / Eve</strain>
    </source>
</reference>
<sequence length="1316" mass="143999">MASQIFRGNRVAQSLSGDLAVNNQRDSTNSSASDYGLALHCKNRRLKQPPGKPGDSLPMSRSHNEEDGLKRLKDVGDKQTLITAAELGLIEQYRKLKLEGQEVLQVDFPYHYSSILYACYGNQYKILQLVEREFCSGLEELLRMHTTRCWIGKNSAMVAAYQGHLETMLYIIDLDLQGKFQNVDLFKQRDILGKTAMDWAASQGHSDTIEVLLVRSLFKLLPPDCTEPLVVRTRWKLVSLLARLAGHCRDYDPASNRGFFQEVLAAINYNPATATAAAVVAPEPPAKSAAGGDGAGGRGSSRNVSQRSLKTAAGIYDNSWAELPDQQQQGTGCAAVRQPRGGVIGAVGREPGSGVGGISKKWAAAGSTDDGVGALTRLPSAFVLDSPSGSGSKEVHITREMLLDVVTSAVQGGMNCMGVIMYIQSLLQQARYFDDLVAACTSWEVQLLDTCRNKSEVQSVLTPTDLDPSEPVGFALATFDKAFLSHKYIQQIFTEKWDTMGITDYFRSVLGVVWLLLMLVLSYSGWAVVCPVAIILRSFFSPVEDFLQRGKVIVDSRFPWHVPLYRWLLAQCSLIVFVVLLSYRVFSDSIDANVSSSVSPVNTLLALWCLAILVDEAQEFFEEGRTAYMASGWNLLDVTMSTAFLLQYLIRIGIVAVQDARNINVLLGVNDLLAAAALMAWFRTCLVRCRRVPLLFQTLRSRVMLWWMQMLLQDVTRFALLVIVILLGFTVGMEALFKDVCVEMGVSGDCVKYSSWAYNWQKHGLLGGMAFLQYVALGSMPVTDFEQKRVTGLIFYLVFAVITSILMLNLFIAMLADTYARVSNKAQVEFRYRKAVIMASFSRREAISPPFNLLHLVFAAIGNLLRRLVFGRGGFTAVRLKKNEETPLFSWYFPQGEELSAVLDLQQRVVGDFLRAVRVALAKDQLQADLPMLMRQLMDHQRDDEGEGQQGLKRLRGKETCLGVEVVQQAATVRVVPGGSSGAGDGVVAGTAQYGSTNTREARPPPASREAFSAASYYRRGDQLEGTRVHTMTGRGVGYCREIRHGVLNVDVWPDSGYFAAGAVATPSMPPPPPPGAPPPNNNNTGGGDSFTRALIAAAFVTGVGIGVYFDSNITLSPTNVASTEIVDRRTPNSELCMAYGYSAMAFDQRLFVSFNPSSSTAVLFLLLSWHFFCGMHIHNTAASCAAVHRVSSFDTLTFNVYVSQPEVKPGCILRRSNVNVLEGKKLVSSQQVDSCKRSMNTFAFVGDLDNSPEVSCVYHSEEAENQYLLNPKRLVPAGSDTTAGPAGQQQQQQQGLGLGLGTAALGAGGAPQGGL</sequence>
<evidence type="ECO:0000256" key="4">
    <source>
        <dbReference type="ARBA" id="ARBA00022989"/>
    </source>
</evidence>
<evidence type="ECO:0000313" key="11">
    <source>
        <dbReference type="EMBL" id="EFJ41546.1"/>
    </source>
</evidence>
<dbReference type="Proteomes" id="UP000001058">
    <property type="component" value="Unassembled WGS sequence"/>
</dbReference>
<feature type="compositionally biased region" description="Low complexity" evidence="8">
    <location>
        <begin position="1283"/>
        <end position="1296"/>
    </location>
</feature>
<protein>
    <recommendedName>
        <fullName evidence="10">Ion transport domain-containing protein</fullName>
    </recommendedName>
</protein>
<keyword evidence="2" id="KW-0813">Transport</keyword>
<feature type="region of interest" description="Disordered" evidence="8">
    <location>
        <begin position="284"/>
        <end position="306"/>
    </location>
</feature>
<evidence type="ECO:0000313" key="12">
    <source>
        <dbReference type="Proteomes" id="UP000001058"/>
    </source>
</evidence>
<keyword evidence="3 9" id="KW-0812">Transmembrane</keyword>
<dbReference type="PANTHER" id="PTHR10117">
    <property type="entry name" value="TRANSIENT RECEPTOR POTENTIAL CHANNEL"/>
    <property type="match status" value="1"/>
</dbReference>
<name>D8UFB3_VOLCA</name>
<evidence type="ECO:0000256" key="2">
    <source>
        <dbReference type="ARBA" id="ARBA00022448"/>
    </source>
</evidence>
<dbReference type="InterPro" id="IPR002153">
    <property type="entry name" value="TRPC_channel"/>
</dbReference>
<dbReference type="InterPro" id="IPR005821">
    <property type="entry name" value="Ion_trans_dom"/>
</dbReference>
<feature type="transmembrane region" description="Helical" evidence="9">
    <location>
        <begin position="567"/>
        <end position="586"/>
    </location>
</feature>
<gene>
    <name evidence="11" type="ORF">VOLCADRAFT_107632</name>
</gene>
<proteinExistence type="predicted"/>
<organism evidence="12">
    <name type="scientific">Volvox carteri f. nagariensis</name>
    <dbReference type="NCBI Taxonomy" id="3068"/>
    <lineage>
        <taxon>Eukaryota</taxon>
        <taxon>Viridiplantae</taxon>
        <taxon>Chlorophyta</taxon>
        <taxon>core chlorophytes</taxon>
        <taxon>Chlorophyceae</taxon>
        <taxon>CS clade</taxon>
        <taxon>Chlamydomonadales</taxon>
        <taxon>Volvocaceae</taxon>
        <taxon>Volvox</taxon>
    </lineage>
</organism>
<accession>D8UFB3</accession>
<dbReference type="RefSeq" id="XP_002957337.1">
    <property type="nucleotide sequence ID" value="XM_002957291.1"/>
</dbReference>
<dbReference type="EMBL" id="GL378393">
    <property type="protein sequence ID" value="EFJ41546.1"/>
    <property type="molecule type" value="Genomic_DNA"/>
</dbReference>
<keyword evidence="4 9" id="KW-1133">Transmembrane helix</keyword>
<dbReference type="GeneID" id="9626819"/>
<dbReference type="KEGG" id="vcn:VOLCADRAFT_107632"/>
<feature type="region of interest" description="Disordered" evidence="8">
    <location>
        <begin position="1064"/>
        <end position="1088"/>
    </location>
</feature>
<feature type="region of interest" description="Disordered" evidence="8">
    <location>
        <begin position="1275"/>
        <end position="1296"/>
    </location>
</feature>
<evidence type="ECO:0000259" key="10">
    <source>
        <dbReference type="Pfam" id="PF00520"/>
    </source>
</evidence>
<feature type="transmembrane region" description="Helical" evidence="9">
    <location>
        <begin position="512"/>
        <end position="536"/>
    </location>
</feature>
<feature type="transmembrane region" description="Helical" evidence="9">
    <location>
        <begin position="635"/>
        <end position="657"/>
    </location>
</feature>
<dbReference type="Gene3D" id="1.25.40.20">
    <property type="entry name" value="Ankyrin repeat-containing domain"/>
    <property type="match status" value="1"/>
</dbReference>
<dbReference type="Pfam" id="PF11371">
    <property type="entry name" value="DUF3172"/>
    <property type="match status" value="2"/>
</dbReference>
<dbReference type="GO" id="GO:0051480">
    <property type="term" value="P:regulation of cytosolic calcium ion concentration"/>
    <property type="evidence" value="ECO:0007669"/>
    <property type="project" value="TreeGrafter"/>
</dbReference>
<feature type="transmembrane region" description="Helical" evidence="9">
    <location>
        <begin position="1151"/>
        <end position="1173"/>
    </location>
</feature>